<organism evidence="1 2">
    <name type="scientific">Algoriphagus faecimaris</name>
    <dbReference type="NCBI Taxonomy" id="686796"/>
    <lineage>
        <taxon>Bacteria</taxon>
        <taxon>Pseudomonadati</taxon>
        <taxon>Bacteroidota</taxon>
        <taxon>Cytophagia</taxon>
        <taxon>Cytophagales</taxon>
        <taxon>Cyclobacteriaceae</taxon>
        <taxon>Algoriphagus</taxon>
    </lineage>
</organism>
<protein>
    <recommendedName>
        <fullName evidence="3">Transposase</fullName>
    </recommendedName>
</protein>
<name>A0A1G6VWX1_9BACT</name>
<evidence type="ECO:0000313" key="2">
    <source>
        <dbReference type="Proteomes" id="UP000199060"/>
    </source>
</evidence>
<proteinExistence type="predicted"/>
<evidence type="ECO:0008006" key="3">
    <source>
        <dbReference type="Google" id="ProtNLM"/>
    </source>
</evidence>
<keyword evidence="2" id="KW-1185">Reference proteome</keyword>
<accession>A0A1G6VWX1</accession>
<dbReference type="STRING" id="686796.SAMN04488104_10391"/>
<reference evidence="2" key="1">
    <citation type="submission" date="2016-10" db="EMBL/GenBank/DDBJ databases">
        <authorList>
            <person name="Varghese N."/>
            <person name="Submissions S."/>
        </authorList>
    </citation>
    <scope>NUCLEOTIDE SEQUENCE [LARGE SCALE GENOMIC DNA]</scope>
    <source>
        <strain evidence="2">DSM 23095</strain>
    </source>
</reference>
<feature type="non-terminal residue" evidence="1">
    <location>
        <position position="70"/>
    </location>
</feature>
<dbReference type="Proteomes" id="UP000199060">
    <property type="component" value="Unassembled WGS sequence"/>
</dbReference>
<sequence length="70" mass="7894">MKAQTVNFDQLIARGCGIDVHKSLIVATIRGEGLKEETRSYDGFTESLEQLRDWLKEKRVTHVAMESTGV</sequence>
<gene>
    <name evidence="1" type="ORF">SAMN04488104_10391</name>
</gene>
<evidence type="ECO:0000313" key="1">
    <source>
        <dbReference type="EMBL" id="SDD58089.1"/>
    </source>
</evidence>
<dbReference type="EMBL" id="FNAC01000039">
    <property type="protein sequence ID" value="SDD58089.1"/>
    <property type="molecule type" value="Genomic_DNA"/>
</dbReference>
<dbReference type="AlphaFoldDB" id="A0A1G6VWX1"/>